<dbReference type="InterPro" id="IPR003583">
    <property type="entry name" value="Hlx-hairpin-Hlx_DNA-bd_motif"/>
</dbReference>
<dbReference type="SUPFAM" id="SSF47781">
    <property type="entry name" value="RuvA domain 2-like"/>
    <property type="match status" value="1"/>
</dbReference>
<evidence type="ECO:0000259" key="2">
    <source>
        <dbReference type="SMART" id="SM00278"/>
    </source>
</evidence>
<comment type="caution">
    <text evidence="3">The sequence shown here is derived from an EMBL/GenBank/DDBJ whole genome shotgun (WGS) entry which is preliminary data.</text>
</comment>
<feature type="domain" description="Helix-hairpin-helix DNA-binding motif class 1" evidence="2">
    <location>
        <begin position="147"/>
        <end position="166"/>
    </location>
</feature>
<organism evidence="3 4">
    <name type="scientific">Pseudalkalibacillus berkeleyi</name>
    <dbReference type="NCBI Taxonomy" id="1069813"/>
    <lineage>
        <taxon>Bacteria</taxon>
        <taxon>Bacillati</taxon>
        <taxon>Bacillota</taxon>
        <taxon>Bacilli</taxon>
        <taxon>Bacillales</taxon>
        <taxon>Fictibacillaceae</taxon>
        <taxon>Pseudalkalibacillus</taxon>
    </lineage>
</organism>
<keyword evidence="1" id="KW-0472">Membrane</keyword>
<dbReference type="SMART" id="SM00278">
    <property type="entry name" value="HhH1"/>
    <property type="match status" value="2"/>
</dbReference>
<dbReference type="RefSeq" id="WP_236334065.1">
    <property type="nucleotide sequence ID" value="NZ_JAKIJS010000001.1"/>
</dbReference>
<evidence type="ECO:0000256" key="1">
    <source>
        <dbReference type="SAM" id="Phobius"/>
    </source>
</evidence>
<protein>
    <submittedName>
        <fullName evidence="3">Helix-hairpin-helix domain-containing protein</fullName>
    </submittedName>
</protein>
<dbReference type="InterPro" id="IPR051675">
    <property type="entry name" value="Endo/Exo/Phosphatase_dom_1"/>
</dbReference>
<dbReference type="PANTHER" id="PTHR21180">
    <property type="entry name" value="ENDONUCLEASE/EXONUCLEASE/PHOSPHATASE FAMILY DOMAIN-CONTAINING PROTEIN 1"/>
    <property type="match status" value="1"/>
</dbReference>
<dbReference type="PANTHER" id="PTHR21180:SF32">
    <property type="entry name" value="ENDONUCLEASE_EXONUCLEASE_PHOSPHATASE FAMILY DOMAIN-CONTAINING PROTEIN 1"/>
    <property type="match status" value="1"/>
</dbReference>
<dbReference type="InterPro" id="IPR019554">
    <property type="entry name" value="Soluble_ligand-bd"/>
</dbReference>
<dbReference type="InterPro" id="IPR004509">
    <property type="entry name" value="Competence_ComEA_HhH"/>
</dbReference>
<dbReference type="Gene3D" id="3.10.560.10">
    <property type="entry name" value="Outer membrane lipoprotein wza domain like"/>
    <property type="match status" value="1"/>
</dbReference>
<evidence type="ECO:0000313" key="3">
    <source>
        <dbReference type="EMBL" id="MCF6137992.1"/>
    </source>
</evidence>
<dbReference type="Proteomes" id="UP001649381">
    <property type="component" value="Unassembled WGS sequence"/>
</dbReference>
<keyword evidence="1" id="KW-0812">Transmembrane</keyword>
<feature type="domain" description="Helix-hairpin-helix DNA-binding motif class 1" evidence="2">
    <location>
        <begin position="177"/>
        <end position="196"/>
    </location>
</feature>
<dbReference type="Pfam" id="PF12836">
    <property type="entry name" value="HHH_3"/>
    <property type="match status" value="1"/>
</dbReference>
<accession>A0ABS9H2C4</accession>
<gene>
    <name evidence="3" type="ORF">L2716_09680</name>
</gene>
<feature type="transmembrane region" description="Helical" evidence="1">
    <location>
        <begin position="6"/>
        <end position="23"/>
    </location>
</feature>
<proteinExistence type="predicted"/>
<keyword evidence="1" id="KW-1133">Transmembrane helix</keyword>
<dbReference type="Pfam" id="PF10531">
    <property type="entry name" value="SLBB"/>
    <property type="match status" value="1"/>
</dbReference>
<dbReference type="NCBIfam" id="TIGR00426">
    <property type="entry name" value="competence protein ComEA helix-hairpin-helix repeat region"/>
    <property type="match status" value="1"/>
</dbReference>
<dbReference type="InterPro" id="IPR010994">
    <property type="entry name" value="RuvA_2-like"/>
</dbReference>
<dbReference type="EMBL" id="JAKIJS010000001">
    <property type="protein sequence ID" value="MCF6137992.1"/>
    <property type="molecule type" value="Genomic_DNA"/>
</dbReference>
<dbReference type="Gene3D" id="1.10.150.310">
    <property type="entry name" value="Tex RuvX-like domain-like"/>
    <property type="match status" value="1"/>
</dbReference>
<reference evidence="3 4" key="1">
    <citation type="submission" date="2022-01" db="EMBL/GenBank/DDBJ databases">
        <title>Alkalihalobacillus sp. EGI L200015, a novel bacterium isolated from a salt lake sediment.</title>
        <authorList>
            <person name="Gao L."/>
            <person name="Fang B.-Z."/>
            <person name="Li W.-J."/>
        </authorList>
    </citation>
    <scope>NUCLEOTIDE SEQUENCE [LARGE SCALE GENOMIC DNA]</scope>
    <source>
        <strain evidence="3 4">KCTC 12718</strain>
    </source>
</reference>
<name>A0ABS9H2C4_9BACL</name>
<keyword evidence="4" id="KW-1185">Reference proteome</keyword>
<sequence length="201" mass="21754">MTKNERILSVVVVVLLGLLIWIGKDSFDKKSEPKIPDGFEAVNTAIPKTNSKNKPSDEQKSSSLIVDVKGAVKTSGVYEMKPGNRVNDAIIRAGGFSVGADTSRVNLAQILKDEMVIYVPRVGEKEPDIQKDEVEDGKVNVNNGTSVQLETIPGIGPSKAKAIIDYREENGPFSDVNELTNVPGIGAKTVEQLKEYITVSN</sequence>
<evidence type="ECO:0000313" key="4">
    <source>
        <dbReference type="Proteomes" id="UP001649381"/>
    </source>
</evidence>